<sequence>MHHNAVQTVKILLNEGWLEIRSRRERPSFGNQTSSRTLTIPL</sequence>
<accession>A0ABR6G9U7</accession>
<name>A0ABR6G9U7_9HYPH</name>
<organism evidence="1 2">
    <name type="scientific">Rhizobium laguerreae</name>
    <dbReference type="NCBI Taxonomy" id="1076926"/>
    <lineage>
        <taxon>Bacteria</taxon>
        <taxon>Pseudomonadati</taxon>
        <taxon>Pseudomonadota</taxon>
        <taxon>Alphaproteobacteria</taxon>
        <taxon>Hyphomicrobiales</taxon>
        <taxon>Rhizobiaceae</taxon>
        <taxon>Rhizobium/Agrobacterium group</taxon>
        <taxon>Rhizobium</taxon>
    </lineage>
</organism>
<evidence type="ECO:0000313" key="1">
    <source>
        <dbReference type="EMBL" id="MBB3163031.1"/>
    </source>
</evidence>
<evidence type="ECO:0000313" key="2">
    <source>
        <dbReference type="Proteomes" id="UP000542811"/>
    </source>
</evidence>
<gene>
    <name evidence="1" type="ORF">FHS25_003509</name>
</gene>
<keyword evidence="2" id="KW-1185">Reference proteome</keyword>
<reference evidence="1 2" key="1">
    <citation type="submission" date="2020-08" db="EMBL/GenBank/DDBJ databases">
        <title>Genomic Encyclopedia of Type Strains, Phase III (KMG-III): the genomes of soil and plant-associated and newly described type strains.</title>
        <authorList>
            <person name="Whitman W."/>
        </authorList>
    </citation>
    <scope>NUCLEOTIDE SEQUENCE [LARGE SCALE GENOMIC DNA]</scope>
    <source>
        <strain evidence="1 2">CECT 8280</strain>
    </source>
</reference>
<dbReference type="Proteomes" id="UP000542811">
    <property type="component" value="Unassembled WGS sequence"/>
</dbReference>
<protein>
    <submittedName>
        <fullName evidence="1">Uncharacterized protein</fullName>
    </submittedName>
</protein>
<comment type="caution">
    <text evidence="1">The sequence shown here is derived from an EMBL/GenBank/DDBJ whole genome shotgun (WGS) entry which is preliminary data.</text>
</comment>
<dbReference type="EMBL" id="JACHXX010000004">
    <property type="protein sequence ID" value="MBB3163031.1"/>
    <property type="molecule type" value="Genomic_DNA"/>
</dbReference>
<proteinExistence type="predicted"/>